<proteinExistence type="inferred from homology"/>
<reference evidence="6" key="1">
    <citation type="submission" date="2019-03" db="EMBL/GenBank/DDBJ databases">
        <title>Single cell metagenomics reveals metabolic interactions within the superorganism composed of flagellate Streblomastix strix and complex community of Bacteroidetes bacteria on its surface.</title>
        <authorList>
            <person name="Treitli S.C."/>
            <person name="Kolisko M."/>
            <person name="Husnik F."/>
            <person name="Keeling P."/>
            <person name="Hampl V."/>
        </authorList>
    </citation>
    <scope>NUCLEOTIDE SEQUENCE</scope>
    <source>
        <strain evidence="6">STM</strain>
    </source>
</reference>
<dbReference type="PANTHER" id="PTHR30408">
    <property type="entry name" value="TYPE-1 RESTRICTION ENZYME ECOKI SPECIFICITY PROTEIN"/>
    <property type="match status" value="1"/>
</dbReference>
<dbReference type="EMBL" id="SNRY01003382">
    <property type="protein sequence ID" value="KAA6321182.1"/>
    <property type="molecule type" value="Genomic_DNA"/>
</dbReference>
<keyword evidence="4" id="KW-0175">Coiled coil</keyword>
<feature type="domain" description="Type I restriction modification DNA specificity" evidence="5">
    <location>
        <begin position="38"/>
        <end position="205"/>
    </location>
</feature>
<dbReference type="GO" id="GO:0003677">
    <property type="term" value="F:DNA binding"/>
    <property type="evidence" value="ECO:0007669"/>
    <property type="project" value="UniProtKB-KW"/>
</dbReference>
<keyword evidence="2" id="KW-0680">Restriction system</keyword>
<dbReference type="InterPro" id="IPR000055">
    <property type="entry name" value="Restrct_endonuc_typeI_TRD"/>
</dbReference>
<gene>
    <name evidence="6" type="ORF">EZS27_029138</name>
</gene>
<evidence type="ECO:0000256" key="3">
    <source>
        <dbReference type="ARBA" id="ARBA00023125"/>
    </source>
</evidence>
<dbReference type="CDD" id="cd17278">
    <property type="entry name" value="RMtype1_S_LdeBORF1052P-TRD2-CR2"/>
    <property type="match status" value="1"/>
</dbReference>
<dbReference type="Pfam" id="PF01420">
    <property type="entry name" value="Methylase_S"/>
    <property type="match status" value="2"/>
</dbReference>
<name>A0A5J4QI58_9ZZZZ</name>
<dbReference type="InterPro" id="IPR044946">
    <property type="entry name" value="Restrct_endonuc_typeI_TRD_sf"/>
</dbReference>
<feature type="coiled-coil region" evidence="4">
    <location>
        <begin position="425"/>
        <end position="456"/>
    </location>
</feature>
<evidence type="ECO:0000256" key="1">
    <source>
        <dbReference type="ARBA" id="ARBA00010923"/>
    </source>
</evidence>
<keyword evidence="3" id="KW-0238">DNA-binding</keyword>
<evidence type="ECO:0000256" key="4">
    <source>
        <dbReference type="SAM" id="Coils"/>
    </source>
</evidence>
<organism evidence="6">
    <name type="scientific">termite gut metagenome</name>
    <dbReference type="NCBI Taxonomy" id="433724"/>
    <lineage>
        <taxon>unclassified sequences</taxon>
        <taxon>metagenomes</taxon>
        <taxon>organismal metagenomes</taxon>
    </lineage>
</organism>
<comment type="caution">
    <text evidence="6">The sequence shown here is derived from an EMBL/GenBank/DDBJ whole genome shotgun (WGS) entry which is preliminary data.</text>
</comment>
<sequence>MIETDTYISQIINDRLDAYYYNSIFVEFYSKLYKINCVELGSIINSITNGIDYREYSLTGGIPYIKVGNTKQGEFDFSNIQYIEYNLSDVTKSIQLKKGNILLTRKGTFGNALYLADDYNYVISSEIFNLDIKQNDINSKYLEILLNSPIGQIQFDRNKIGAIMGSLSQDAVKKILIPLPSEKIQQKIVDLYQQAQQIKQTKEQEAKALLDSIDDYILKELGIKLPKNVGNEKYFEVDVSELMGGRLDVGYYSINNCNKEFTIKHSKYQLGKMSDYCMLQAGYAFKSEDYVSYSDCKLITIKNISKNIILLDDCTYLPDEYFGQYKNFQIHKDDLLIAMTGATIGKVGIFGSEEKALLNQRNGIIRSSALNTFWLMNLLNTELYQSLILRNSVGGAQPNISETNILKLPIPLPSIEKQNGISEHIQSIRAKAKQLQKEAEEVLEKVKQQIEQIIVN</sequence>
<evidence type="ECO:0000259" key="5">
    <source>
        <dbReference type="Pfam" id="PF01420"/>
    </source>
</evidence>
<dbReference type="SUPFAM" id="SSF116734">
    <property type="entry name" value="DNA methylase specificity domain"/>
    <property type="match status" value="2"/>
</dbReference>
<protein>
    <recommendedName>
        <fullName evidence="5">Type I restriction modification DNA specificity domain-containing protein</fullName>
    </recommendedName>
</protein>
<evidence type="ECO:0000313" key="6">
    <source>
        <dbReference type="EMBL" id="KAA6321182.1"/>
    </source>
</evidence>
<dbReference type="InterPro" id="IPR052021">
    <property type="entry name" value="Type-I_RS_S_subunit"/>
</dbReference>
<feature type="domain" description="Type I restriction modification DNA specificity" evidence="5">
    <location>
        <begin position="267"/>
        <end position="444"/>
    </location>
</feature>
<dbReference type="GO" id="GO:0009307">
    <property type="term" value="P:DNA restriction-modification system"/>
    <property type="evidence" value="ECO:0007669"/>
    <property type="project" value="UniProtKB-KW"/>
</dbReference>
<dbReference type="Gene3D" id="3.90.220.20">
    <property type="entry name" value="DNA methylase specificity domains"/>
    <property type="match status" value="2"/>
</dbReference>
<evidence type="ECO:0000256" key="2">
    <source>
        <dbReference type="ARBA" id="ARBA00022747"/>
    </source>
</evidence>
<dbReference type="PANTHER" id="PTHR30408:SF12">
    <property type="entry name" value="TYPE I RESTRICTION ENZYME MJAVIII SPECIFICITY SUBUNIT"/>
    <property type="match status" value="1"/>
</dbReference>
<comment type="similarity">
    <text evidence="1">Belongs to the type-I restriction system S methylase family.</text>
</comment>
<feature type="coiled-coil region" evidence="4">
    <location>
        <begin position="181"/>
        <end position="212"/>
    </location>
</feature>
<accession>A0A5J4QI58</accession>
<dbReference type="AlphaFoldDB" id="A0A5J4QI58"/>